<proteinExistence type="predicted"/>
<evidence type="ECO:0000313" key="1">
    <source>
        <dbReference type="EMBL" id="VEL42583.1"/>
    </source>
</evidence>
<reference evidence="1" key="1">
    <citation type="submission" date="2018-11" db="EMBL/GenBank/DDBJ databases">
        <authorList>
            <consortium name="Pathogen Informatics"/>
        </authorList>
    </citation>
    <scope>NUCLEOTIDE SEQUENCE</scope>
</reference>
<protein>
    <submittedName>
        <fullName evidence="1">Uncharacterized protein</fullName>
    </submittedName>
</protein>
<dbReference type="AlphaFoldDB" id="A0A448XQU2"/>
<comment type="caution">
    <text evidence="1">The sequence shown here is derived from an EMBL/GenBank/DDBJ whole genome shotgun (WGS) entry which is preliminary data.</text>
</comment>
<keyword evidence="2" id="KW-1185">Reference proteome</keyword>
<dbReference type="EMBL" id="CAAALY010275265">
    <property type="protein sequence ID" value="VEL42583.1"/>
    <property type="molecule type" value="Genomic_DNA"/>
</dbReference>
<dbReference type="Proteomes" id="UP000784294">
    <property type="component" value="Unassembled WGS sequence"/>
</dbReference>
<accession>A0A448XQU2</accession>
<name>A0A448XQU2_9PLAT</name>
<sequence length="101" mass="11864">MTPSSDDVHHLMDESSARFYPKRERKSCGLRQREYRIKAKRPQYNEIHPSSSGEIDQRISSLFTFIRNESIPNNVVGTIFYVKPYDEKVMHRRSISSEEDG</sequence>
<organism evidence="1 2">
    <name type="scientific">Protopolystoma xenopodis</name>
    <dbReference type="NCBI Taxonomy" id="117903"/>
    <lineage>
        <taxon>Eukaryota</taxon>
        <taxon>Metazoa</taxon>
        <taxon>Spiralia</taxon>
        <taxon>Lophotrochozoa</taxon>
        <taxon>Platyhelminthes</taxon>
        <taxon>Monogenea</taxon>
        <taxon>Polyopisthocotylea</taxon>
        <taxon>Polystomatidea</taxon>
        <taxon>Polystomatidae</taxon>
        <taxon>Protopolystoma</taxon>
    </lineage>
</organism>
<gene>
    <name evidence="1" type="ORF">PXEA_LOCUS36023</name>
</gene>
<evidence type="ECO:0000313" key="2">
    <source>
        <dbReference type="Proteomes" id="UP000784294"/>
    </source>
</evidence>